<evidence type="ECO:0000313" key="5">
    <source>
        <dbReference type="Proteomes" id="UP000012081"/>
    </source>
</evidence>
<organism evidence="4 5">
    <name type="scientific">Brevibacillus borstelensis AK1</name>
    <dbReference type="NCBI Taxonomy" id="1300222"/>
    <lineage>
        <taxon>Bacteria</taxon>
        <taxon>Bacillati</taxon>
        <taxon>Bacillota</taxon>
        <taxon>Bacilli</taxon>
        <taxon>Bacillales</taxon>
        <taxon>Paenibacillaceae</taxon>
        <taxon>Brevibacillus</taxon>
    </lineage>
</organism>
<dbReference type="Gene3D" id="1.10.10.10">
    <property type="entry name" value="Winged helix-like DNA-binding domain superfamily/Winged helix DNA-binding domain"/>
    <property type="match status" value="1"/>
</dbReference>
<dbReference type="InterPro" id="IPR036388">
    <property type="entry name" value="WH-like_DNA-bd_sf"/>
</dbReference>
<accession>M8DGE5</accession>
<sequence>MNKTDRLLAIVLELQRKGTLRAEDLAAIFETSVRTIYRDVQALSEAGVPIVGAPGQGYSLMEGYFLPPLHFSADEAVTLLLGLDFVEQQLDPLYLAKAKASRKKIEAILPQAVQREVEKTRSGMKLLTAQSAADADSRTMLQLLRQAIQEERKVRFLYTKKLPEADGNRQNLRTVAPYGLVFVNGSWGLLGYCELRADIRRFLVKRMRDLTLLDEKAVRPPDFNLQDYTPADDRTMTITVRIAHDVSDKARESRFYYIDAIQDHPDGLLVTLRVRQPEEVLPWVLGWGSKAVVVEPESFRLQVRKEIENMLKHY</sequence>
<evidence type="ECO:0000259" key="3">
    <source>
        <dbReference type="PROSITE" id="PS51000"/>
    </source>
</evidence>
<dbReference type="Proteomes" id="UP000012081">
    <property type="component" value="Unassembled WGS sequence"/>
</dbReference>
<name>M8DGE5_9BACL</name>
<dbReference type="STRING" id="1300222.I532_12789"/>
<dbReference type="EMBL" id="APBN01000004">
    <property type="protein sequence ID" value="EMT52533.1"/>
    <property type="molecule type" value="Genomic_DNA"/>
</dbReference>
<dbReference type="InterPro" id="IPR013196">
    <property type="entry name" value="HTH_11"/>
</dbReference>
<dbReference type="InterPro" id="IPR028349">
    <property type="entry name" value="PafC-like"/>
</dbReference>
<dbReference type="PATRIC" id="fig|1300222.3.peg.2674"/>
<dbReference type="PIRSF" id="PIRSF016838">
    <property type="entry name" value="PafC"/>
    <property type="match status" value="1"/>
</dbReference>
<comment type="caution">
    <text evidence="4">The sequence shown here is derived from an EMBL/GenBank/DDBJ whole genome shotgun (WGS) entry which is preliminary data.</text>
</comment>
<dbReference type="PROSITE" id="PS51000">
    <property type="entry name" value="HTH_DEOR_2"/>
    <property type="match status" value="1"/>
</dbReference>
<evidence type="ECO:0000256" key="1">
    <source>
        <dbReference type="ARBA" id="ARBA00023015"/>
    </source>
</evidence>
<keyword evidence="5" id="KW-1185">Reference proteome</keyword>
<evidence type="ECO:0000313" key="4">
    <source>
        <dbReference type="EMBL" id="EMT52533.1"/>
    </source>
</evidence>
<dbReference type="InterPro" id="IPR026881">
    <property type="entry name" value="WYL_dom"/>
</dbReference>
<feature type="domain" description="HTH deoR-type" evidence="3">
    <location>
        <begin position="3"/>
        <end position="58"/>
    </location>
</feature>
<dbReference type="PROSITE" id="PS52050">
    <property type="entry name" value="WYL"/>
    <property type="match status" value="1"/>
</dbReference>
<dbReference type="OrthoDB" id="9815009at2"/>
<dbReference type="AlphaFoldDB" id="M8DGE5"/>
<dbReference type="InterPro" id="IPR057727">
    <property type="entry name" value="WCX_dom"/>
</dbReference>
<dbReference type="Pfam" id="PF13280">
    <property type="entry name" value="WYL"/>
    <property type="match status" value="1"/>
</dbReference>
<dbReference type="InterPro" id="IPR051534">
    <property type="entry name" value="CBASS_pafABC_assoc_protein"/>
</dbReference>
<keyword evidence="2" id="KW-0804">Transcription</keyword>
<dbReference type="Pfam" id="PF08279">
    <property type="entry name" value="HTH_11"/>
    <property type="match status" value="1"/>
</dbReference>
<dbReference type="InterPro" id="IPR001034">
    <property type="entry name" value="DeoR_HTH"/>
</dbReference>
<protein>
    <submittedName>
        <fullName evidence="4">Transcriptional regulator</fullName>
    </submittedName>
</protein>
<reference evidence="4 5" key="1">
    <citation type="submission" date="2013-03" db="EMBL/GenBank/DDBJ databases">
        <title>Assembly of a new bacterial strain Brevibacillus borstelensis AK1.</title>
        <authorList>
            <person name="Rajan I."/>
            <person name="PoliReddy D."/>
            <person name="Sugumar T."/>
            <person name="Rathinam K."/>
            <person name="Alqarawi S."/>
            <person name="Khalil A.B."/>
            <person name="Sivakumar N."/>
        </authorList>
    </citation>
    <scope>NUCLEOTIDE SEQUENCE [LARGE SCALE GENOMIC DNA]</scope>
    <source>
        <strain evidence="4 5">AK1</strain>
    </source>
</reference>
<keyword evidence="1" id="KW-0805">Transcription regulation</keyword>
<dbReference type="GO" id="GO:0003700">
    <property type="term" value="F:DNA-binding transcription factor activity"/>
    <property type="evidence" value="ECO:0007669"/>
    <property type="project" value="InterPro"/>
</dbReference>
<dbReference type="PANTHER" id="PTHR34580">
    <property type="match status" value="1"/>
</dbReference>
<proteinExistence type="predicted"/>
<gene>
    <name evidence="4" type="ORF">I532_12789</name>
</gene>
<dbReference type="Pfam" id="PF25583">
    <property type="entry name" value="WCX"/>
    <property type="match status" value="1"/>
</dbReference>
<dbReference type="PANTHER" id="PTHR34580:SF1">
    <property type="entry name" value="PROTEIN PAFC"/>
    <property type="match status" value="1"/>
</dbReference>
<evidence type="ECO:0000256" key="2">
    <source>
        <dbReference type="ARBA" id="ARBA00023163"/>
    </source>
</evidence>
<dbReference type="InterPro" id="IPR036390">
    <property type="entry name" value="WH_DNA-bd_sf"/>
</dbReference>
<dbReference type="SUPFAM" id="SSF46785">
    <property type="entry name" value="Winged helix' DNA-binding domain"/>
    <property type="match status" value="1"/>
</dbReference>
<dbReference type="RefSeq" id="WP_003388670.1">
    <property type="nucleotide sequence ID" value="NZ_APBN01000004.1"/>
</dbReference>